<keyword evidence="2" id="KW-0547">Nucleotide-binding</keyword>
<dbReference type="PANTHER" id="PTHR43671:SF103">
    <property type="entry name" value="KINASE, PUTATIVE-RELATED"/>
    <property type="match status" value="1"/>
</dbReference>
<evidence type="ECO:0000259" key="6">
    <source>
        <dbReference type="PROSITE" id="PS50011"/>
    </source>
</evidence>
<evidence type="ECO:0000256" key="4">
    <source>
        <dbReference type="ARBA" id="ARBA00022840"/>
    </source>
</evidence>
<keyword evidence="8" id="KW-1185">Reference proteome</keyword>
<evidence type="ECO:0000313" key="7">
    <source>
        <dbReference type="EMBL" id="KAF2718355.1"/>
    </source>
</evidence>
<feature type="transmembrane region" description="Helical" evidence="5">
    <location>
        <begin position="7"/>
        <end position="27"/>
    </location>
</feature>
<dbReference type="GO" id="GO:0005524">
    <property type="term" value="F:ATP binding"/>
    <property type="evidence" value="ECO:0007669"/>
    <property type="project" value="UniProtKB-KW"/>
</dbReference>
<name>A0A9P4Q2J9_9PEZI</name>
<dbReference type="InterPro" id="IPR011009">
    <property type="entry name" value="Kinase-like_dom_sf"/>
</dbReference>
<accession>A0A9P4Q2J9</accession>
<keyword evidence="5" id="KW-0812">Transmembrane</keyword>
<keyword evidence="5" id="KW-1133">Transmembrane helix</keyword>
<evidence type="ECO:0000256" key="5">
    <source>
        <dbReference type="SAM" id="Phobius"/>
    </source>
</evidence>
<dbReference type="PROSITE" id="PS00108">
    <property type="entry name" value="PROTEIN_KINASE_ST"/>
    <property type="match status" value="1"/>
</dbReference>
<evidence type="ECO:0000256" key="1">
    <source>
        <dbReference type="ARBA" id="ARBA00022679"/>
    </source>
</evidence>
<proteinExistence type="predicted"/>
<evidence type="ECO:0000256" key="3">
    <source>
        <dbReference type="ARBA" id="ARBA00022777"/>
    </source>
</evidence>
<dbReference type="InterPro" id="IPR000719">
    <property type="entry name" value="Prot_kinase_dom"/>
</dbReference>
<dbReference type="InterPro" id="IPR050660">
    <property type="entry name" value="NEK_Ser/Thr_kinase"/>
</dbReference>
<organism evidence="7 8">
    <name type="scientific">Polychaeton citri CBS 116435</name>
    <dbReference type="NCBI Taxonomy" id="1314669"/>
    <lineage>
        <taxon>Eukaryota</taxon>
        <taxon>Fungi</taxon>
        <taxon>Dikarya</taxon>
        <taxon>Ascomycota</taxon>
        <taxon>Pezizomycotina</taxon>
        <taxon>Dothideomycetes</taxon>
        <taxon>Dothideomycetidae</taxon>
        <taxon>Capnodiales</taxon>
        <taxon>Capnodiaceae</taxon>
        <taxon>Polychaeton</taxon>
    </lineage>
</organism>
<reference evidence="7" key="1">
    <citation type="journal article" date="2020" name="Stud. Mycol.">
        <title>101 Dothideomycetes genomes: a test case for predicting lifestyles and emergence of pathogens.</title>
        <authorList>
            <person name="Haridas S."/>
            <person name="Albert R."/>
            <person name="Binder M."/>
            <person name="Bloem J."/>
            <person name="Labutti K."/>
            <person name="Salamov A."/>
            <person name="Andreopoulos B."/>
            <person name="Baker S."/>
            <person name="Barry K."/>
            <person name="Bills G."/>
            <person name="Bluhm B."/>
            <person name="Cannon C."/>
            <person name="Castanera R."/>
            <person name="Culley D."/>
            <person name="Daum C."/>
            <person name="Ezra D."/>
            <person name="Gonzalez J."/>
            <person name="Henrissat B."/>
            <person name="Kuo A."/>
            <person name="Liang C."/>
            <person name="Lipzen A."/>
            <person name="Lutzoni F."/>
            <person name="Magnuson J."/>
            <person name="Mondo S."/>
            <person name="Nolan M."/>
            <person name="Ohm R."/>
            <person name="Pangilinan J."/>
            <person name="Park H.-J."/>
            <person name="Ramirez L."/>
            <person name="Alfaro M."/>
            <person name="Sun H."/>
            <person name="Tritt A."/>
            <person name="Yoshinaga Y."/>
            <person name="Zwiers L.-H."/>
            <person name="Turgeon B."/>
            <person name="Goodwin S."/>
            <person name="Spatafora J."/>
            <person name="Crous P."/>
            <person name="Grigoriev I."/>
        </authorList>
    </citation>
    <scope>NUCLEOTIDE SEQUENCE</scope>
    <source>
        <strain evidence="7">CBS 116435</strain>
    </source>
</reference>
<sequence length="584" mass="66090">MVICLRDALLFVSMMMCGIALTVSGFINDAKARISKTSRVKKCRCTSCKRDRRLHRMAKLPLLRRVFPSANFVEDVEKLDDVIDSDVKDEQEVGGWEYNTFASWDAIGPAALVDISDGSDNINVYQRDREHSEVIEGDPEDLLNHNSKYDPQSSPSDIDWVTPESGLEVVPETLLDPSNRIQDAKLQEHFHIKWLQNHPRNPNKVSVMQHKPSGNLRVVKTRSIPYDKNGSLLMPYELELMRDLIPPHANLVQFLGYDLVDDNSGVRDDAAGGEGLPDAICHIFLEYCDFGDLFSFMDRWDRYQDPYIPSIFLLHTWASLSSALSFLHCGLREVNGHLEKDNDAIALVHCDIKPQNIFLRWTPFCQYGMPDIVLGDLGLCTPYDSWRNRGACGTLGYQPPEVEWISEALYGEPNEASLETHMNASKARYNRLWSPAGDVWAVGAVMAELATLETSRPVSALFNCEIWGKDLDEQFWMSLEKMLHDDAEERIKSEALASLALKMKSNIHYLYDHGEHMPDDCWRDPEMSIDACTFPHSLHSADKKTGSLLLLVPASSAYSRSMSSRMSRMRASVPREVTSCPPSR</sequence>
<keyword evidence="4" id="KW-0067">ATP-binding</keyword>
<keyword evidence="5" id="KW-0472">Membrane</keyword>
<keyword evidence="1" id="KW-0808">Transferase</keyword>
<dbReference type="Gene3D" id="1.10.510.10">
    <property type="entry name" value="Transferase(Phosphotransferase) domain 1"/>
    <property type="match status" value="1"/>
</dbReference>
<dbReference type="OrthoDB" id="310217at2759"/>
<dbReference type="PANTHER" id="PTHR43671">
    <property type="entry name" value="SERINE/THREONINE-PROTEIN KINASE NEK"/>
    <property type="match status" value="1"/>
</dbReference>
<protein>
    <submittedName>
        <fullName evidence="7">Kinase-like protein</fullName>
    </submittedName>
</protein>
<dbReference type="Pfam" id="PF00069">
    <property type="entry name" value="Pkinase"/>
    <property type="match status" value="1"/>
</dbReference>
<dbReference type="PROSITE" id="PS50011">
    <property type="entry name" value="PROTEIN_KINASE_DOM"/>
    <property type="match status" value="1"/>
</dbReference>
<gene>
    <name evidence="7" type="ORF">K431DRAFT_332941</name>
</gene>
<dbReference type="InterPro" id="IPR008271">
    <property type="entry name" value="Ser/Thr_kinase_AS"/>
</dbReference>
<dbReference type="Proteomes" id="UP000799441">
    <property type="component" value="Unassembled WGS sequence"/>
</dbReference>
<keyword evidence="3 7" id="KW-0418">Kinase</keyword>
<dbReference type="SMART" id="SM00220">
    <property type="entry name" value="S_TKc"/>
    <property type="match status" value="1"/>
</dbReference>
<evidence type="ECO:0000313" key="8">
    <source>
        <dbReference type="Proteomes" id="UP000799441"/>
    </source>
</evidence>
<feature type="domain" description="Protein kinase" evidence="6">
    <location>
        <begin position="175"/>
        <end position="511"/>
    </location>
</feature>
<dbReference type="GO" id="GO:0004674">
    <property type="term" value="F:protein serine/threonine kinase activity"/>
    <property type="evidence" value="ECO:0007669"/>
    <property type="project" value="TreeGrafter"/>
</dbReference>
<evidence type="ECO:0000256" key="2">
    <source>
        <dbReference type="ARBA" id="ARBA00022741"/>
    </source>
</evidence>
<comment type="caution">
    <text evidence="7">The sequence shown here is derived from an EMBL/GenBank/DDBJ whole genome shotgun (WGS) entry which is preliminary data.</text>
</comment>
<dbReference type="EMBL" id="MU003826">
    <property type="protein sequence ID" value="KAF2718355.1"/>
    <property type="molecule type" value="Genomic_DNA"/>
</dbReference>
<dbReference type="SUPFAM" id="SSF56112">
    <property type="entry name" value="Protein kinase-like (PK-like)"/>
    <property type="match status" value="1"/>
</dbReference>
<dbReference type="AlphaFoldDB" id="A0A9P4Q2J9"/>